<dbReference type="Gene3D" id="3.30.70.270">
    <property type="match status" value="1"/>
</dbReference>
<feature type="domain" description="GGDEF" evidence="4">
    <location>
        <begin position="261"/>
        <end position="388"/>
    </location>
</feature>
<name>A0ABY4DF29_9SPIR</name>
<dbReference type="RefSeq" id="WP_244771914.1">
    <property type="nucleotide sequence ID" value="NZ_CP094929.1"/>
</dbReference>
<dbReference type="PROSITE" id="PS50887">
    <property type="entry name" value="GGDEF"/>
    <property type="match status" value="1"/>
</dbReference>
<dbReference type="Pfam" id="PF00990">
    <property type="entry name" value="GGDEF"/>
    <property type="match status" value="1"/>
</dbReference>
<accession>A0ABY4DF29</accession>
<reference evidence="6" key="1">
    <citation type="journal article" date="2024" name="J Bioinform Genom">
        <title>Complete genome sequence of the type strain bacterium Sphaerochaeta associata GLS2t (VKM B-2742)t.</title>
        <authorList>
            <person name="Troshina O.Y."/>
            <person name="Tepeeva A.N."/>
            <person name="Arzamasceva V.O."/>
            <person name="Whitman W.B."/>
            <person name="Varghese N."/>
            <person name="Shapiro N."/>
            <person name="Woyke T."/>
            <person name="Kripides N.C."/>
            <person name="Vasilenko O.V."/>
        </authorList>
    </citation>
    <scope>NUCLEOTIDE SEQUENCE [LARGE SCALE GENOMIC DNA]</scope>
    <source>
        <strain evidence="6">GLS2T</strain>
    </source>
</reference>
<evidence type="ECO:0000313" key="6">
    <source>
        <dbReference type="Proteomes" id="UP000829708"/>
    </source>
</evidence>
<dbReference type="CDD" id="cd01949">
    <property type="entry name" value="GGDEF"/>
    <property type="match status" value="1"/>
</dbReference>
<evidence type="ECO:0000256" key="2">
    <source>
        <dbReference type="ARBA" id="ARBA00034247"/>
    </source>
</evidence>
<keyword evidence="3" id="KW-0472">Membrane</keyword>
<evidence type="ECO:0000256" key="3">
    <source>
        <dbReference type="SAM" id="Phobius"/>
    </source>
</evidence>
<dbReference type="EMBL" id="CP094929">
    <property type="protein sequence ID" value="UOM50526.1"/>
    <property type="molecule type" value="Genomic_DNA"/>
</dbReference>
<proteinExistence type="predicted"/>
<keyword evidence="3" id="KW-0812">Transmembrane</keyword>
<dbReference type="SMART" id="SM00267">
    <property type="entry name" value="GGDEF"/>
    <property type="match status" value="1"/>
</dbReference>
<keyword evidence="3" id="KW-1133">Transmembrane helix</keyword>
<keyword evidence="6" id="KW-1185">Reference proteome</keyword>
<dbReference type="InterPro" id="IPR043128">
    <property type="entry name" value="Rev_trsase/Diguanyl_cyclase"/>
</dbReference>
<feature type="transmembrane region" description="Helical" evidence="3">
    <location>
        <begin position="201"/>
        <end position="224"/>
    </location>
</feature>
<dbReference type="Proteomes" id="UP000829708">
    <property type="component" value="Chromosome"/>
</dbReference>
<dbReference type="NCBIfam" id="TIGR00254">
    <property type="entry name" value="GGDEF"/>
    <property type="match status" value="1"/>
</dbReference>
<evidence type="ECO:0000313" key="5">
    <source>
        <dbReference type="EMBL" id="UOM50526.1"/>
    </source>
</evidence>
<evidence type="ECO:0000256" key="1">
    <source>
        <dbReference type="ARBA" id="ARBA00012528"/>
    </source>
</evidence>
<dbReference type="InterPro" id="IPR050469">
    <property type="entry name" value="Diguanylate_Cyclase"/>
</dbReference>
<dbReference type="PANTHER" id="PTHR45138">
    <property type="entry name" value="REGULATORY COMPONENTS OF SENSORY TRANSDUCTION SYSTEM"/>
    <property type="match status" value="1"/>
</dbReference>
<evidence type="ECO:0000259" key="4">
    <source>
        <dbReference type="PROSITE" id="PS50887"/>
    </source>
</evidence>
<gene>
    <name evidence="5" type="ORF">MUG09_13265</name>
</gene>
<organism evidence="5 6">
    <name type="scientific">Sphaerochaeta associata</name>
    <dbReference type="NCBI Taxonomy" id="1129264"/>
    <lineage>
        <taxon>Bacteria</taxon>
        <taxon>Pseudomonadati</taxon>
        <taxon>Spirochaetota</taxon>
        <taxon>Spirochaetia</taxon>
        <taxon>Spirochaetales</taxon>
        <taxon>Sphaerochaetaceae</taxon>
        <taxon>Sphaerochaeta</taxon>
    </lineage>
</organism>
<sequence length="388" mass="43511">MPIKRQTKAWKRNLFMLLLLVVGASVAMPVYYIFSRTQTIIIEETQSKAINLAAAMSAFLSYNIESYRPVSDAEILVEGSDLERSYLAFNEVFRQVKKQSDATFIYTSKYLDDQTSVFVLDGEDPSSVLFSPFGSRDSMDALELETLVLGVPTVTGLADDSVWGTYLSAYAPIIDNRDKTVVGLVGVDYSKDHMLVRYRRVGWILISSFTFFTLLITLALYVLIITIQDRSGIDELTRLGTKRAMMKSLRMVFNEARKSNYNFVLCMLDVNSFKAINDTYGHPVGDSVLRCIGRALIQATSNTKACFRYGGDEFAVILPETTLLQAQEMKKNMEEEIGAITIPELKGMKISASIGMAEWLPGITVETLIDLADKDLYVQKQKQKKATL</sequence>
<dbReference type="PANTHER" id="PTHR45138:SF9">
    <property type="entry name" value="DIGUANYLATE CYCLASE DGCM-RELATED"/>
    <property type="match status" value="1"/>
</dbReference>
<dbReference type="EC" id="2.7.7.65" evidence="1"/>
<dbReference type="SUPFAM" id="SSF55073">
    <property type="entry name" value="Nucleotide cyclase"/>
    <property type="match status" value="1"/>
</dbReference>
<comment type="catalytic activity">
    <reaction evidence="2">
        <text>2 GTP = 3',3'-c-di-GMP + 2 diphosphate</text>
        <dbReference type="Rhea" id="RHEA:24898"/>
        <dbReference type="ChEBI" id="CHEBI:33019"/>
        <dbReference type="ChEBI" id="CHEBI:37565"/>
        <dbReference type="ChEBI" id="CHEBI:58805"/>
        <dbReference type="EC" id="2.7.7.65"/>
    </reaction>
</comment>
<protein>
    <recommendedName>
        <fullName evidence="1">diguanylate cyclase</fullName>
        <ecNumber evidence="1">2.7.7.65</ecNumber>
    </recommendedName>
</protein>
<dbReference type="InterPro" id="IPR029787">
    <property type="entry name" value="Nucleotide_cyclase"/>
</dbReference>
<dbReference type="InterPro" id="IPR000160">
    <property type="entry name" value="GGDEF_dom"/>
</dbReference>